<dbReference type="OrthoDB" id="3351843at2"/>
<keyword evidence="3" id="KW-1185">Reference proteome</keyword>
<proteinExistence type="predicted"/>
<sequence>MSRLARNLAVVGVVGGLVLATSSAAVARTDKPPTRGTDCVVQYVDERGGIVRTETEPEGREHGRFRCVAGQWTYAWDPFGADDRIVADEIWIDPSGAVSVRRFTGPALGNELTMGEIAAIAQAVTGSGDVLVDRAIVAVDDGKERTPEQVEALLAGKDTTGVRVLKTFDKPDAALSAKDIIDEAGGTPETTVVYFSFWGAIKAALSWVSDTIGEIGEWIDRHCGWGPSPNGLGVVVTCRW</sequence>
<evidence type="ECO:0000256" key="1">
    <source>
        <dbReference type="SAM" id="SignalP"/>
    </source>
</evidence>
<accession>I0L9U9</accession>
<evidence type="ECO:0000313" key="3">
    <source>
        <dbReference type="Proteomes" id="UP000003448"/>
    </source>
</evidence>
<dbReference type="RefSeq" id="WP_007463704.1">
    <property type="nucleotide sequence ID" value="NZ_HF570108.1"/>
</dbReference>
<reference evidence="3" key="1">
    <citation type="journal article" date="2012" name="J. Bacteriol.">
        <title>Genome Sequence of Micromonospora lupini Lupac 08, Isolated from Root Nodules of Lupinus angustifolius.</title>
        <authorList>
            <person name="Alonso-Vega P."/>
            <person name="Normand P."/>
            <person name="Bacigalupe R."/>
            <person name="Pujic P."/>
            <person name="Lajus A."/>
            <person name="Vallenet D."/>
            <person name="Carro L."/>
            <person name="Coll P."/>
            <person name="Trujillo M.E."/>
        </authorList>
    </citation>
    <scope>NUCLEOTIDE SEQUENCE [LARGE SCALE GENOMIC DNA]</scope>
    <source>
        <strain evidence="3">Lupac 08</strain>
    </source>
</reference>
<evidence type="ECO:0000313" key="2">
    <source>
        <dbReference type="EMBL" id="CCH20596.1"/>
    </source>
</evidence>
<dbReference type="EMBL" id="CAIE01000039">
    <property type="protein sequence ID" value="CCH20596.1"/>
    <property type="molecule type" value="Genomic_DNA"/>
</dbReference>
<name>I0L9U9_9ACTN</name>
<organism evidence="2 3">
    <name type="scientific">Micromonospora lupini str. Lupac 08</name>
    <dbReference type="NCBI Taxonomy" id="1150864"/>
    <lineage>
        <taxon>Bacteria</taxon>
        <taxon>Bacillati</taxon>
        <taxon>Actinomycetota</taxon>
        <taxon>Actinomycetes</taxon>
        <taxon>Micromonosporales</taxon>
        <taxon>Micromonosporaceae</taxon>
        <taxon>Micromonospora</taxon>
    </lineage>
</organism>
<dbReference type="AlphaFoldDB" id="I0L9U9"/>
<gene>
    <name evidence="2" type="ORF">MILUP08_45479</name>
</gene>
<comment type="caution">
    <text evidence="2">The sequence shown here is derived from an EMBL/GenBank/DDBJ whole genome shotgun (WGS) entry which is preliminary data.</text>
</comment>
<dbReference type="Proteomes" id="UP000003448">
    <property type="component" value="Unassembled WGS sequence"/>
</dbReference>
<dbReference type="STRING" id="1150864.MILUP08_45479"/>
<keyword evidence="1" id="KW-0732">Signal</keyword>
<feature type="signal peptide" evidence="1">
    <location>
        <begin position="1"/>
        <end position="27"/>
    </location>
</feature>
<feature type="chain" id="PRO_5003630593" evidence="1">
    <location>
        <begin position="28"/>
        <end position="240"/>
    </location>
</feature>
<protein>
    <submittedName>
        <fullName evidence="2">Uncharacterized protein</fullName>
    </submittedName>
</protein>